<proteinExistence type="predicted"/>
<dbReference type="Proteomes" id="UP000178406">
    <property type="component" value="Unassembled WGS sequence"/>
</dbReference>
<gene>
    <name evidence="2" type="ORF">A3J56_00825</name>
</gene>
<comment type="caution">
    <text evidence="2">The sequence shown here is derived from an EMBL/GenBank/DDBJ whole genome shotgun (WGS) entry which is preliminary data.</text>
</comment>
<reference evidence="2 3" key="1">
    <citation type="journal article" date="2016" name="Nat. Commun.">
        <title>Thousands of microbial genomes shed light on interconnected biogeochemical processes in an aquifer system.</title>
        <authorList>
            <person name="Anantharaman K."/>
            <person name="Brown C.T."/>
            <person name="Hug L.A."/>
            <person name="Sharon I."/>
            <person name="Castelle C.J."/>
            <person name="Probst A.J."/>
            <person name="Thomas B.C."/>
            <person name="Singh A."/>
            <person name="Wilkins M.J."/>
            <person name="Karaoz U."/>
            <person name="Brodie E.L."/>
            <person name="Williams K.H."/>
            <person name="Hubbard S.S."/>
            <person name="Banfield J.F."/>
        </authorList>
    </citation>
    <scope>NUCLEOTIDE SEQUENCE [LARGE SCALE GENOMIC DNA]</scope>
</reference>
<organism evidence="2 3">
    <name type="scientific">Candidatus Giovannonibacteria bacterium RIFCSPHIGHO2_02_FULL_46_20</name>
    <dbReference type="NCBI Taxonomy" id="1798338"/>
    <lineage>
        <taxon>Bacteria</taxon>
        <taxon>Candidatus Giovannoniibacteriota</taxon>
    </lineage>
</organism>
<dbReference type="STRING" id="1798338.A3J56_00825"/>
<feature type="compositionally biased region" description="Basic residues" evidence="1">
    <location>
        <begin position="40"/>
        <end position="50"/>
    </location>
</feature>
<dbReference type="AlphaFoldDB" id="A0A1F5WFR2"/>
<dbReference type="EMBL" id="MFHQ01000017">
    <property type="protein sequence ID" value="OGF74466.1"/>
    <property type="molecule type" value="Genomic_DNA"/>
</dbReference>
<evidence type="ECO:0000256" key="1">
    <source>
        <dbReference type="SAM" id="MobiDB-lite"/>
    </source>
</evidence>
<feature type="compositionally biased region" description="Basic and acidic residues" evidence="1">
    <location>
        <begin position="22"/>
        <end position="39"/>
    </location>
</feature>
<feature type="region of interest" description="Disordered" evidence="1">
    <location>
        <begin position="1"/>
        <end position="67"/>
    </location>
</feature>
<accession>A0A1F5WFR2</accession>
<name>A0A1F5WFR2_9BACT</name>
<evidence type="ECO:0000313" key="2">
    <source>
        <dbReference type="EMBL" id="OGF74466.1"/>
    </source>
</evidence>
<sequence length="67" mass="8011">MPKEQPDFWPEDAEDAQVRAGTDWKPDDDATRSEGEPTYRTRRKKMKRFLHNTTRALGEKIKQHKRK</sequence>
<evidence type="ECO:0000313" key="3">
    <source>
        <dbReference type="Proteomes" id="UP000178406"/>
    </source>
</evidence>
<protein>
    <submittedName>
        <fullName evidence="2">Uncharacterized protein</fullName>
    </submittedName>
</protein>